<dbReference type="InterPro" id="IPR002902">
    <property type="entry name" value="GNK2"/>
</dbReference>
<dbReference type="EMBL" id="JABFUD020000020">
    <property type="protein sequence ID" value="KAI5063776.1"/>
    <property type="molecule type" value="Genomic_DNA"/>
</dbReference>
<dbReference type="Pfam" id="PF01657">
    <property type="entry name" value="Stress-antifung"/>
    <property type="match status" value="1"/>
</dbReference>
<dbReference type="InterPro" id="IPR038408">
    <property type="entry name" value="GNK2_sf"/>
</dbReference>
<keyword evidence="3" id="KW-1185">Reference proteome</keyword>
<name>A0A9D4Z8P8_ADICA</name>
<dbReference type="OrthoDB" id="1097929at2759"/>
<protein>
    <recommendedName>
        <fullName evidence="1">Gnk2-homologous domain-containing protein</fullName>
    </recommendedName>
</protein>
<dbReference type="AlphaFoldDB" id="A0A9D4Z8P8"/>
<gene>
    <name evidence="2" type="ORF">GOP47_0020446</name>
</gene>
<reference evidence="2" key="1">
    <citation type="submission" date="2021-01" db="EMBL/GenBank/DDBJ databases">
        <title>Adiantum capillus-veneris genome.</title>
        <authorList>
            <person name="Fang Y."/>
            <person name="Liao Q."/>
        </authorList>
    </citation>
    <scope>NUCLEOTIDE SEQUENCE</scope>
    <source>
        <strain evidence="2">H3</strain>
        <tissue evidence="2">Leaf</tissue>
    </source>
</reference>
<accession>A0A9D4Z8P8</accession>
<evidence type="ECO:0000313" key="3">
    <source>
        <dbReference type="Proteomes" id="UP000886520"/>
    </source>
</evidence>
<dbReference type="PROSITE" id="PS51473">
    <property type="entry name" value="GNK2"/>
    <property type="match status" value="1"/>
</dbReference>
<organism evidence="2 3">
    <name type="scientific">Adiantum capillus-veneris</name>
    <name type="common">Maidenhair fern</name>
    <dbReference type="NCBI Taxonomy" id="13818"/>
    <lineage>
        <taxon>Eukaryota</taxon>
        <taxon>Viridiplantae</taxon>
        <taxon>Streptophyta</taxon>
        <taxon>Embryophyta</taxon>
        <taxon>Tracheophyta</taxon>
        <taxon>Polypodiopsida</taxon>
        <taxon>Polypodiidae</taxon>
        <taxon>Polypodiales</taxon>
        <taxon>Pteridineae</taxon>
        <taxon>Pteridaceae</taxon>
        <taxon>Vittarioideae</taxon>
        <taxon>Adiantum</taxon>
    </lineage>
</organism>
<feature type="domain" description="Gnk2-homologous" evidence="1">
    <location>
        <begin position="1"/>
        <end position="70"/>
    </location>
</feature>
<proteinExistence type="predicted"/>
<dbReference type="Proteomes" id="UP000886520">
    <property type="component" value="Chromosome 20"/>
</dbReference>
<comment type="caution">
    <text evidence="2">The sequence shown here is derived from an EMBL/GenBank/DDBJ whole genome shotgun (WGS) entry which is preliminary data.</text>
</comment>
<evidence type="ECO:0000313" key="2">
    <source>
        <dbReference type="EMBL" id="KAI5063776.1"/>
    </source>
</evidence>
<sequence length="118" mass="12953">MSLALKQDGFTSIAVNASGEYTLAQCMGYLNESECSDCLTNISQQDFCNGSLSKQVHLASYYYHYELYTFFEAPPSLDPPAPASLALPPSTKSFDFTSLLSSLAFGCSTTIVFCLWDR</sequence>
<dbReference type="Gene3D" id="3.30.430.20">
    <property type="entry name" value="Gnk2 domain, C-X8-C-X2-C motif"/>
    <property type="match status" value="1"/>
</dbReference>
<evidence type="ECO:0000259" key="1">
    <source>
        <dbReference type="PROSITE" id="PS51473"/>
    </source>
</evidence>
<dbReference type="CDD" id="cd23509">
    <property type="entry name" value="Gnk2-like"/>
    <property type="match status" value="1"/>
</dbReference>